<protein>
    <recommendedName>
        <fullName evidence="1">D-glucuronyl C5-epimerase C-terminal domain-containing protein</fullName>
    </recommendedName>
</protein>
<comment type="caution">
    <text evidence="2">The sequence shown here is derived from an EMBL/GenBank/DDBJ whole genome shotgun (WGS) entry which is preliminary data.</text>
</comment>
<reference evidence="2" key="1">
    <citation type="journal article" date="2016" name="ISME J.">
        <title>Chasing the elusive Euryarchaeota class WSA2: genomes reveal a uniquely fastidious methyl-reducing methanogen.</title>
        <authorList>
            <person name="Nobu M.K."/>
            <person name="Narihiro T."/>
            <person name="Kuroda K."/>
            <person name="Mei R."/>
            <person name="Liu W.T."/>
        </authorList>
    </citation>
    <scope>NUCLEOTIDE SEQUENCE [LARGE SCALE GENOMIC DNA]</scope>
    <source>
        <strain evidence="2">ADurb1213_Bin02801</strain>
    </source>
</reference>
<feature type="domain" description="D-glucuronyl C5-epimerase C-terminal" evidence="1">
    <location>
        <begin position="2"/>
        <end position="83"/>
    </location>
</feature>
<dbReference type="InterPro" id="IPR010598">
    <property type="entry name" value="C5-epim_C"/>
</dbReference>
<gene>
    <name evidence="2" type="ORF">APG09_00838</name>
</gene>
<dbReference type="InterPro" id="IPR039721">
    <property type="entry name" value="C5-epimerase"/>
</dbReference>
<sequence>MLIRLREYYLITTDKKAEKLYLEGLESLVHYLPDYDAGEKKSYYDALGNIANNHYHEMHVAQLCSLYEYTKNPIFKEYKEKWERE</sequence>
<dbReference type="GO" id="GO:0015012">
    <property type="term" value="P:heparan sulfate proteoglycan biosynthetic process"/>
    <property type="evidence" value="ECO:0007669"/>
    <property type="project" value="InterPro"/>
</dbReference>
<dbReference type="Pfam" id="PF06662">
    <property type="entry name" value="C5-epim_C"/>
    <property type="match status" value="1"/>
</dbReference>
<evidence type="ECO:0000313" key="2">
    <source>
        <dbReference type="EMBL" id="KYC57812.1"/>
    </source>
</evidence>
<organism evidence="2">
    <name type="scientific">Candidatus Methanofastidiosum methylothiophilum</name>
    <dbReference type="NCBI Taxonomy" id="1705564"/>
    <lineage>
        <taxon>Archaea</taxon>
        <taxon>Methanobacteriati</taxon>
        <taxon>Methanobacteriota</taxon>
        <taxon>Stenosarchaea group</taxon>
        <taxon>Candidatus Methanofastidiosia</taxon>
        <taxon>Candidatus Methanofastidiosales</taxon>
        <taxon>Candidatus Methanofastidiosaceae</taxon>
        <taxon>Candidatus Methanofastidiosum</taxon>
    </lineage>
</organism>
<proteinExistence type="predicted"/>
<dbReference type="PANTHER" id="PTHR13174">
    <property type="entry name" value="D-GLUCURONYL C5-EPIMERASE"/>
    <property type="match status" value="1"/>
</dbReference>
<dbReference type="AlphaFoldDB" id="A0A150JKN0"/>
<dbReference type="GO" id="GO:0047464">
    <property type="term" value="F:heparosan-N-sulfate-glucuronate 5-epimerase activity"/>
    <property type="evidence" value="ECO:0007669"/>
    <property type="project" value="InterPro"/>
</dbReference>
<dbReference type="PANTHER" id="PTHR13174:SF3">
    <property type="entry name" value="D-GLUCURONYL C5-EPIMERASE"/>
    <property type="match status" value="1"/>
</dbReference>
<dbReference type="EMBL" id="LNJE01000008">
    <property type="protein sequence ID" value="KYC57812.1"/>
    <property type="molecule type" value="Genomic_DNA"/>
</dbReference>
<evidence type="ECO:0000259" key="1">
    <source>
        <dbReference type="Pfam" id="PF06662"/>
    </source>
</evidence>
<name>A0A150JKN0_9EURY</name>
<accession>A0A150JKN0</accession>